<dbReference type="Proteomes" id="UP001208017">
    <property type="component" value="Unassembled WGS sequence"/>
</dbReference>
<keyword evidence="1" id="KW-0812">Transmembrane</keyword>
<dbReference type="InterPro" id="IPR010001">
    <property type="entry name" value="BofA"/>
</dbReference>
<name>A0ABT3X7E8_9BACL</name>
<sequence length="89" mass="9364">MSAWQVIGILVGTVVLIYMVSQFLREPGRALFGLLRGMIVGVVALFLINLVGASFGFHIGLNLVTALTAGILGLPGVAALVVIQLWFIG</sequence>
<organism evidence="2 3">
    <name type="scientific">Tumebacillus lacus</name>
    <dbReference type="NCBI Taxonomy" id="2995335"/>
    <lineage>
        <taxon>Bacteria</taxon>
        <taxon>Bacillati</taxon>
        <taxon>Bacillota</taxon>
        <taxon>Bacilli</taxon>
        <taxon>Bacillales</taxon>
        <taxon>Alicyclobacillaceae</taxon>
        <taxon>Tumebacillus</taxon>
    </lineage>
</organism>
<accession>A0ABT3X7E8</accession>
<keyword evidence="1" id="KW-0472">Membrane</keyword>
<reference evidence="2 3" key="1">
    <citation type="submission" date="2022-11" db="EMBL/GenBank/DDBJ databases">
        <title>Study of microbial diversity in lake waters.</title>
        <authorList>
            <person name="Zhang J."/>
        </authorList>
    </citation>
    <scope>NUCLEOTIDE SEQUENCE [LARGE SCALE GENOMIC DNA]</scope>
    <source>
        <strain evidence="2 3">DT12</strain>
    </source>
</reference>
<dbReference type="Pfam" id="PF07441">
    <property type="entry name" value="BofA"/>
    <property type="match status" value="1"/>
</dbReference>
<gene>
    <name evidence="2" type="ORF">OS242_18425</name>
</gene>
<comment type="caution">
    <text evidence="2">The sequence shown here is derived from an EMBL/GenBank/DDBJ whole genome shotgun (WGS) entry which is preliminary data.</text>
</comment>
<protein>
    <submittedName>
        <fullName evidence="2">Pro-sigmaK processing inhibitor BofA family protein</fullName>
    </submittedName>
</protein>
<dbReference type="RefSeq" id="WP_267153167.1">
    <property type="nucleotide sequence ID" value="NZ_JAPMLT010000014.1"/>
</dbReference>
<keyword evidence="3" id="KW-1185">Reference proteome</keyword>
<proteinExistence type="predicted"/>
<evidence type="ECO:0000313" key="3">
    <source>
        <dbReference type="Proteomes" id="UP001208017"/>
    </source>
</evidence>
<feature type="transmembrane region" description="Helical" evidence="1">
    <location>
        <begin position="63"/>
        <end position="88"/>
    </location>
</feature>
<dbReference type="EMBL" id="JAPMLT010000014">
    <property type="protein sequence ID" value="MCX7571917.1"/>
    <property type="molecule type" value="Genomic_DNA"/>
</dbReference>
<keyword evidence="1" id="KW-1133">Transmembrane helix</keyword>
<evidence type="ECO:0000313" key="2">
    <source>
        <dbReference type="EMBL" id="MCX7571917.1"/>
    </source>
</evidence>
<feature type="transmembrane region" description="Helical" evidence="1">
    <location>
        <begin position="6"/>
        <end position="24"/>
    </location>
</feature>
<dbReference type="NCBIfam" id="TIGR02862">
    <property type="entry name" value="spore_BofA"/>
    <property type="match status" value="1"/>
</dbReference>
<feature type="transmembrane region" description="Helical" evidence="1">
    <location>
        <begin position="31"/>
        <end position="57"/>
    </location>
</feature>
<evidence type="ECO:0000256" key="1">
    <source>
        <dbReference type="SAM" id="Phobius"/>
    </source>
</evidence>